<evidence type="ECO:0000256" key="5">
    <source>
        <dbReference type="HAMAP-Rule" id="MF_01113"/>
    </source>
</evidence>
<dbReference type="Proteomes" id="UP001556040">
    <property type="component" value="Unassembled WGS sequence"/>
</dbReference>
<feature type="domain" description="UmuC" evidence="7">
    <location>
        <begin position="8"/>
        <end position="189"/>
    </location>
</feature>
<dbReference type="Pfam" id="PF11798">
    <property type="entry name" value="IMS_HHH"/>
    <property type="match status" value="1"/>
</dbReference>
<accession>A0ABV3PZ09</accession>
<sequence>MTKRGRVILHVDMNSFYASVEAAHDPSLKGKPLAIAGNPQERKGIVVTCSYEARAFGVKTTMPLWEAKKCCPQLIVMRPNFDRYRQASKAMFELLRSFTPHVEPVSIDEGYMDLTEILGETSPIELIQKIQDQILRELDLPCSIGVAPNKFLAKMASDMKKPRGITILRKRDIPAIMWPMPAQAMHGVGKKTAKKLETIGITTISELAHGEDLQLKALLGINGKRLKDRANGIDDRKVDPDSIYDLKSVGHSTTLPSDVTNQSELIGILHKLSEKVSLRLKAKSMLGYGVSVMIRFKDRKTITRSIMLKSPIASIDELHSVAKSLFLTHWDGTPIRLLGVTSQELIERNQAVKQLDLFNYEEDAKHEPIDRLLEDIEKRYGSGKLKRGIQMNRKSHKSSAQTSFSKEFLQDHE</sequence>
<dbReference type="InterPro" id="IPR001126">
    <property type="entry name" value="UmuC"/>
</dbReference>
<dbReference type="PROSITE" id="PS50173">
    <property type="entry name" value="UMUC"/>
    <property type="match status" value="1"/>
</dbReference>
<dbReference type="InterPro" id="IPR017961">
    <property type="entry name" value="DNA_pol_Y-fam_little_finger"/>
</dbReference>
<keyword evidence="4 5" id="KW-0239">DNA-directed DNA polymerase</keyword>
<evidence type="ECO:0000256" key="6">
    <source>
        <dbReference type="SAM" id="MobiDB-lite"/>
    </source>
</evidence>
<evidence type="ECO:0000313" key="9">
    <source>
        <dbReference type="Proteomes" id="UP001556040"/>
    </source>
</evidence>
<keyword evidence="5 8" id="KW-0808">Transferase</keyword>
<dbReference type="Gene3D" id="3.30.70.270">
    <property type="match status" value="1"/>
</dbReference>
<dbReference type="NCBIfam" id="NF002492">
    <property type="entry name" value="PRK01810.1"/>
    <property type="match status" value="1"/>
</dbReference>
<comment type="caution">
    <text evidence="8">The sequence shown here is derived from an EMBL/GenBank/DDBJ whole genome shotgun (WGS) entry which is preliminary data.</text>
</comment>
<comment type="catalytic activity">
    <reaction evidence="5">
        <text>DNA(n) + a 2'-deoxyribonucleoside 5'-triphosphate = DNA(n+1) + diphosphate</text>
        <dbReference type="Rhea" id="RHEA:22508"/>
        <dbReference type="Rhea" id="RHEA-COMP:17339"/>
        <dbReference type="Rhea" id="RHEA-COMP:17340"/>
        <dbReference type="ChEBI" id="CHEBI:33019"/>
        <dbReference type="ChEBI" id="CHEBI:61560"/>
        <dbReference type="ChEBI" id="CHEBI:173112"/>
        <dbReference type="EC" id="2.7.7.7"/>
    </reaction>
</comment>
<keyword evidence="2 5" id="KW-0515">Mutator protein</keyword>
<dbReference type="PANTHER" id="PTHR11076:SF33">
    <property type="entry name" value="DNA POLYMERASE KAPPA"/>
    <property type="match status" value="1"/>
</dbReference>
<organism evidence="8 9">
    <name type="scientific">Jeotgalibacillus marinus</name>
    <dbReference type="NCBI Taxonomy" id="86667"/>
    <lineage>
        <taxon>Bacteria</taxon>
        <taxon>Bacillati</taxon>
        <taxon>Bacillota</taxon>
        <taxon>Bacilli</taxon>
        <taxon>Bacillales</taxon>
        <taxon>Caryophanaceae</taxon>
        <taxon>Jeotgalibacillus</taxon>
    </lineage>
</organism>
<gene>
    <name evidence="5" type="primary">dinB</name>
    <name evidence="8" type="ORF">AB1471_00805</name>
</gene>
<evidence type="ECO:0000256" key="1">
    <source>
        <dbReference type="ARBA" id="ARBA00010945"/>
    </source>
</evidence>
<dbReference type="Gene3D" id="3.30.1490.100">
    <property type="entry name" value="DNA polymerase, Y-family, little finger domain"/>
    <property type="match status" value="1"/>
</dbReference>
<keyword evidence="5" id="KW-0227">DNA damage</keyword>
<name>A0ABV3PZ09_9BACL</name>
<dbReference type="EC" id="2.7.7.7" evidence="5"/>
<keyword evidence="9" id="KW-1185">Reference proteome</keyword>
<feature type="site" description="Substrate discrimination" evidence="5">
    <location>
        <position position="17"/>
    </location>
</feature>
<keyword evidence="5" id="KW-0238">DNA-binding</keyword>
<evidence type="ECO:0000256" key="3">
    <source>
        <dbReference type="ARBA" id="ARBA00022695"/>
    </source>
</evidence>
<evidence type="ECO:0000256" key="2">
    <source>
        <dbReference type="ARBA" id="ARBA00022457"/>
    </source>
</evidence>
<protein>
    <recommendedName>
        <fullName evidence="5">DNA polymerase IV</fullName>
        <shortName evidence="5">Pol IV</shortName>
        <ecNumber evidence="5">2.7.7.7</ecNumber>
    </recommendedName>
</protein>
<keyword evidence="3 5" id="KW-0548">Nucleotidyltransferase</keyword>
<dbReference type="CDD" id="cd03586">
    <property type="entry name" value="PolY_Pol_IV_kappa"/>
    <property type="match status" value="1"/>
</dbReference>
<dbReference type="InterPro" id="IPR022880">
    <property type="entry name" value="DNApol_IV"/>
</dbReference>
<dbReference type="Pfam" id="PF11799">
    <property type="entry name" value="IMS_C"/>
    <property type="match status" value="1"/>
</dbReference>
<reference evidence="8 9" key="1">
    <citation type="journal article" date="1979" name="Int. J. Syst. Evol. Microbiol.">
        <title>Bacillus globisporus subsp. marinus subsp. nov.</title>
        <authorList>
            <person name="Liu H."/>
        </authorList>
    </citation>
    <scope>NUCLEOTIDE SEQUENCE [LARGE SCALE GENOMIC DNA]</scope>
    <source>
        <strain evidence="8 9">DSM 1297</strain>
    </source>
</reference>
<dbReference type="InterPro" id="IPR050116">
    <property type="entry name" value="DNA_polymerase-Y"/>
</dbReference>
<dbReference type="InterPro" id="IPR024728">
    <property type="entry name" value="PolY_HhH_motif"/>
</dbReference>
<feature type="region of interest" description="Disordered" evidence="6">
    <location>
        <begin position="387"/>
        <end position="413"/>
    </location>
</feature>
<keyword evidence="5" id="KW-0234">DNA repair</keyword>
<keyword evidence="5" id="KW-0963">Cytoplasm</keyword>
<comment type="function">
    <text evidence="5">Poorly processive, error-prone DNA polymerase involved in untargeted mutagenesis. Copies undamaged DNA at stalled replication forks, which arise in vivo from mismatched or misaligned primer ends. These misaligned primers can be extended by PolIV. Exhibits no 3'-5' exonuclease (proofreading) activity. May be involved in translesional synthesis, in conjunction with the beta clamp from PolIII.</text>
</comment>
<dbReference type="SUPFAM" id="SSF56672">
    <property type="entry name" value="DNA/RNA polymerases"/>
    <property type="match status" value="1"/>
</dbReference>
<dbReference type="RefSeq" id="WP_367777611.1">
    <property type="nucleotide sequence ID" value="NZ_JBFMIA010000001.1"/>
</dbReference>
<comment type="subcellular location">
    <subcellularLocation>
        <location evidence="5">Cytoplasm</location>
    </subcellularLocation>
</comment>
<evidence type="ECO:0000259" key="7">
    <source>
        <dbReference type="PROSITE" id="PS50173"/>
    </source>
</evidence>
<dbReference type="HAMAP" id="MF_01113">
    <property type="entry name" value="DNApol_IV"/>
    <property type="match status" value="1"/>
</dbReference>
<dbReference type="InterPro" id="IPR036775">
    <property type="entry name" value="DNA_pol_Y-fam_lit_finger_sf"/>
</dbReference>
<feature type="active site" evidence="5">
    <location>
        <position position="109"/>
    </location>
</feature>
<dbReference type="InterPro" id="IPR043128">
    <property type="entry name" value="Rev_trsase/Diguanyl_cyclase"/>
</dbReference>
<evidence type="ECO:0000256" key="4">
    <source>
        <dbReference type="ARBA" id="ARBA00022932"/>
    </source>
</evidence>
<proteinExistence type="inferred from homology"/>
<keyword evidence="5" id="KW-0479">Metal-binding</keyword>
<keyword evidence="5" id="KW-0460">Magnesium</keyword>
<comment type="subunit">
    <text evidence="5">Monomer.</text>
</comment>
<evidence type="ECO:0000313" key="8">
    <source>
        <dbReference type="EMBL" id="MEW9500332.1"/>
    </source>
</evidence>
<keyword evidence="5" id="KW-0235">DNA replication</keyword>
<dbReference type="NCBIfam" id="NF002677">
    <property type="entry name" value="PRK02406.1"/>
    <property type="match status" value="1"/>
</dbReference>
<dbReference type="Gene3D" id="3.40.1170.60">
    <property type="match status" value="1"/>
</dbReference>
<dbReference type="GO" id="GO:0003887">
    <property type="term" value="F:DNA-directed DNA polymerase activity"/>
    <property type="evidence" value="ECO:0007669"/>
    <property type="project" value="UniProtKB-EC"/>
</dbReference>
<dbReference type="Pfam" id="PF00817">
    <property type="entry name" value="IMS"/>
    <property type="match status" value="1"/>
</dbReference>
<dbReference type="Gene3D" id="1.10.150.20">
    <property type="entry name" value="5' to 3' exonuclease, C-terminal subdomain"/>
    <property type="match status" value="1"/>
</dbReference>
<dbReference type="SUPFAM" id="SSF100879">
    <property type="entry name" value="Lesion bypass DNA polymerase (Y-family), little finger domain"/>
    <property type="match status" value="1"/>
</dbReference>
<dbReference type="EMBL" id="JBFMIA010000001">
    <property type="protein sequence ID" value="MEW9500332.1"/>
    <property type="molecule type" value="Genomic_DNA"/>
</dbReference>
<comment type="cofactor">
    <cofactor evidence="5">
        <name>Mg(2+)</name>
        <dbReference type="ChEBI" id="CHEBI:18420"/>
    </cofactor>
    <text evidence="5">Binds 2 magnesium ions per subunit.</text>
</comment>
<feature type="binding site" evidence="5">
    <location>
        <position position="12"/>
    </location>
    <ligand>
        <name>Mg(2+)</name>
        <dbReference type="ChEBI" id="CHEBI:18420"/>
    </ligand>
</feature>
<dbReference type="InterPro" id="IPR043502">
    <property type="entry name" value="DNA/RNA_pol_sf"/>
</dbReference>
<feature type="binding site" evidence="5">
    <location>
        <position position="108"/>
    </location>
    <ligand>
        <name>Mg(2+)</name>
        <dbReference type="ChEBI" id="CHEBI:18420"/>
    </ligand>
</feature>
<comment type="similarity">
    <text evidence="1 5">Belongs to the DNA polymerase type-Y family.</text>
</comment>
<dbReference type="PANTHER" id="PTHR11076">
    <property type="entry name" value="DNA REPAIR POLYMERASE UMUC / TRANSFERASE FAMILY MEMBER"/>
    <property type="match status" value="1"/>
</dbReference>